<evidence type="ECO:0000313" key="2">
    <source>
        <dbReference type="EMBL" id="TDW81408.1"/>
    </source>
</evidence>
<evidence type="ECO:0000313" key="3">
    <source>
        <dbReference type="Proteomes" id="UP000295060"/>
    </source>
</evidence>
<dbReference type="EMBL" id="SODU01000005">
    <property type="protein sequence ID" value="TDW81408.1"/>
    <property type="molecule type" value="Genomic_DNA"/>
</dbReference>
<name>A0ABY2F4C8_9ACTN</name>
<reference evidence="2 3" key="1">
    <citation type="submission" date="2019-03" db="EMBL/GenBank/DDBJ databases">
        <title>Genomic Encyclopedia of Type Strains, Phase III (KMG-III): the genomes of soil and plant-associated and newly described type strains.</title>
        <authorList>
            <person name="Whitman W."/>
        </authorList>
    </citation>
    <scope>NUCLEOTIDE SEQUENCE [LARGE SCALE GENOMIC DNA]</scope>
    <source>
        <strain evidence="2 3">VKMAc-2574</strain>
    </source>
</reference>
<keyword evidence="3" id="KW-1185">Reference proteome</keyword>
<accession>A0ABY2F4C8</accession>
<sequence length="293" mass="31224">MTTPQDSGFGVGPLPPYRSMLVVDMKDYSGAPGRQHAHLNAVIPEILQSAFARCALEGLWNEISFADSTGDGYAIGLPAERLPFLLNPFLGSLQDELTDRSRMLTAAGFADIRMRVSVTVGPVSDSGADGVSDGAGNARVELHRLLDSEPVRDLLTRSGDATRVAAIVSARAFEDAVAARYTDEDPDLYVAVPVKVKRYEGQAYLRVPLPSGDLLTSGFRSAEDPAGERSRAEQLGEVVPEPRQTARVEDNTRYRRGGVGSIAGNVGSIVSDPTGPTNSGSGTQHNHAAHEPR</sequence>
<protein>
    <recommendedName>
        <fullName evidence="4">Guanylate cyclase domain-containing protein</fullName>
    </recommendedName>
</protein>
<feature type="region of interest" description="Disordered" evidence="1">
    <location>
        <begin position="248"/>
        <end position="293"/>
    </location>
</feature>
<gene>
    <name evidence="2" type="ORF">EV137_7412</name>
</gene>
<evidence type="ECO:0008006" key="4">
    <source>
        <dbReference type="Google" id="ProtNLM"/>
    </source>
</evidence>
<comment type="caution">
    <text evidence="2">The sequence shown here is derived from an EMBL/GenBank/DDBJ whole genome shotgun (WGS) entry which is preliminary data.</text>
</comment>
<organism evidence="2 3">
    <name type="scientific">Kribbella pratensis</name>
    <dbReference type="NCBI Taxonomy" id="2512112"/>
    <lineage>
        <taxon>Bacteria</taxon>
        <taxon>Bacillati</taxon>
        <taxon>Actinomycetota</taxon>
        <taxon>Actinomycetes</taxon>
        <taxon>Propionibacteriales</taxon>
        <taxon>Kribbellaceae</taxon>
        <taxon>Kribbella</taxon>
    </lineage>
</organism>
<evidence type="ECO:0000256" key="1">
    <source>
        <dbReference type="SAM" id="MobiDB-lite"/>
    </source>
</evidence>
<dbReference type="RefSeq" id="WP_134132787.1">
    <property type="nucleotide sequence ID" value="NZ_SODU01000005.1"/>
</dbReference>
<feature type="compositionally biased region" description="Polar residues" evidence="1">
    <location>
        <begin position="274"/>
        <end position="286"/>
    </location>
</feature>
<dbReference type="Proteomes" id="UP000295060">
    <property type="component" value="Unassembled WGS sequence"/>
</dbReference>
<proteinExistence type="predicted"/>